<keyword evidence="8 13" id="KW-0808">Transferase</keyword>
<evidence type="ECO:0000256" key="3">
    <source>
        <dbReference type="ARBA" id="ARBA00004669"/>
    </source>
</evidence>
<evidence type="ECO:0000256" key="9">
    <source>
        <dbReference type="ARBA" id="ARBA00022723"/>
    </source>
</evidence>
<evidence type="ECO:0000256" key="5">
    <source>
        <dbReference type="ARBA" id="ARBA00011895"/>
    </source>
</evidence>
<dbReference type="GO" id="GO:0032264">
    <property type="term" value="P:IMP salvage"/>
    <property type="evidence" value="ECO:0007669"/>
    <property type="project" value="TreeGrafter"/>
</dbReference>
<dbReference type="NCBIfam" id="TIGR01203">
    <property type="entry name" value="HGPRTase"/>
    <property type="match status" value="1"/>
</dbReference>
<keyword evidence="12 13" id="KW-0460">Magnesium</keyword>
<dbReference type="FunFam" id="3.40.50.2020:FF:000006">
    <property type="entry name" value="Hypoxanthine phosphoribosyltransferase"/>
    <property type="match status" value="1"/>
</dbReference>
<sequence length="187" mass="21303">MSVTKPFPESVLISESCLQNRIRELGTQIFTDYENQELVLLGVLRGSVLFFADLARAIFKAQHESQTREVTLRFEFVQLVSYHDSTQPSTVQLIRGGSDYLKQRHVLIVEDIVDTGRTLNFLCEHLQTLNPKTVKVCTLLDKPSQRQVSVAVDYIGFEIPDTFVVGYGLDYAQQYRNLPYIAVLESI</sequence>
<protein>
    <recommendedName>
        <fullName evidence="5 13">Hypoxanthine phosphoribosyltransferase</fullName>
        <ecNumber evidence="5 13">2.4.2.8</ecNumber>
    </recommendedName>
</protein>
<dbReference type="PANTHER" id="PTHR43340:SF1">
    <property type="entry name" value="HYPOXANTHINE PHOSPHORIBOSYLTRANSFERASE"/>
    <property type="match status" value="1"/>
</dbReference>
<dbReference type="AlphaFoldDB" id="A0AA35T251"/>
<keyword evidence="16" id="KW-1185">Reference proteome</keyword>
<evidence type="ECO:0000313" key="16">
    <source>
        <dbReference type="Proteomes" id="UP001174909"/>
    </source>
</evidence>
<evidence type="ECO:0000256" key="7">
    <source>
        <dbReference type="ARBA" id="ARBA00022676"/>
    </source>
</evidence>
<keyword evidence="9 13" id="KW-0479">Metal-binding</keyword>
<dbReference type="CDD" id="cd06223">
    <property type="entry name" value="PRTases_typeI"/>
    <property type="match status" value="1"/>
</dbReference>
<dbReference type="GO" id="GO:0005829">
    <property type="term" value="C:cytosol"/>
    <property type="evidence" value="ECO:0007669"/>
    <property type="project" value="TreeGrafter"/>
</dbReference>
<dbReference type="GO" id="GO:0006178">
    <property type="term" value="P:guanine salvage"/>
    <property type="evidence" value="ECO:0007669"/>
    <property type="project" value="TreeGrafter"/>
</dbReference>
<evidence type="ECO:0000256" key="1">
    <source>
        <dbReference type="ARBA" id="ARBA00001946"/>
    </source>
</evidence>
<accession>A0AA35T251</accession>
<comment type="pathway">
    <text evidence="3 13">Purine metabolism; IMP biosynthesis via salvage pathway; IMP from hypoxanthine: step 1/1.</text>
</comment>
<dbReference type="Proteomes" id="UP001174909">
    <property type="component" value="Unassembled WGS sequence"/>
</dbReference>
<evidence type="ECO:0000256" key="13">
    <source>
        <dbReference type="RuleBase" id="RU364099"/>
    </source>
</evidence>
<dbReference type="Pfam" id="PF00156">
    <property type="entry name" value="Pribosyltran"/>
    <property type="match status" value="1"/>
</dbReference>
<proteinExistence type="inferred from homology"/>
<organism evidence="15 16">
    <name type="scientific">Geodia barretti</name>
    <name type="common">Barrett's horny sponge</name>
    <dbReference type="NCBI Taxonomy" id="519541"/>
    <lineage>
        <taxon>Eukaryota</taxon>
        <taxon>Metazoa</taxon>
        <taxon>Porifera</taxon>
        <taxon>Demospongiae</taxon>
        <taxon>Heteroscleromorpha</taxon>
        <taxon>Tetractinellida</taxon>
        <taxon>Astrophorina</taxon>
        <taxon>Geodiidae</taxon>
        <taxon>Geodia</taxon>
    </lineage>
</organism>
<dbReference type="GO" id="GO:0000166">
    <property type="term" value="F:nucleotide binding"/>
    <property type="evidence" value="ECO:0007669"/>
    <property type="project" value="UniProtKB-KW"/>
</dbReference>
<dbReference type="GO" id="GO:0004422">
    <property type="term" value="F:hypoxanthine phosphoribosyltransferase activity"/>
    <property type="evidence" value="ECO:0007669"/>
    <property type="project" value="InterPro"/>
</dbReference>
<evidence type="ECO:0000256" key="12">
    <source>
        <dbReference type="ARBA" id="ARBA00022842"/>
    </source>
</evidence>
<dbReference type="SUPFAM" id="SSF53271">
    <property type="entry name" value="PRTase-like"/>
    <property type="match status" value="1"/>
</dbReference>
<comment type="subcellular location">
    <subcellularLocation>
        <location evidence="2 13">Cytoplasm</location>
    </subcellularLocation>
</comment>
<dbReference type="GO" id="GO:0046100">
    <property type="term" value="P:hypoxanthine metabolic process"/>
    <property type="evidence" value="ECO:0007669"/>
    <property type="project" value="TreeGrafter"/>
</dbReference>
<evidence type="ECO:0000256" key="6">
    <source>
        <dbReference type="ARBA" id="ARBA00022490"/>
    </source>
</evidence>
<evidence type="ECO:0000313" key="15">
    <source>
        <dbReference type="EMBL" id="CAI8039839.1"/>
    </source>
</evidence>
<dbReference type="EC" id="2.4.2.8" evidence="5 13"/>
<evidence type="ECO:0000256" key="2">
    <source>
        <dbReference type="ARBA" id="ARBA00004496"/>
    </source>
</evidence>
<keyword evidence="11 13" id="KW-0547">Nucleotide-binding</keyword>
<dbReference type="InterPro" id="IPR005904">
    <property type="entry name" value="Hxn_phspho_trans"/>
</dbReference>
<dbReference type="InterPro" id="IPR000836">
    <property type="entry name" value="PRTase_dom"/>
</dbReference>
<comment type="caution">
    <text evidence="15">The sequence shown here is derived from an EMBL/GenBank/DDBJ whole genome shotgun (WGS) entry which is preliminary data.</text>
</comment>
<evidence type="ECO:0000259" key="14">
    <source>
        <dbReference type="Pfam" id="PF00156"/>
    </source>
</evidence>
<keyword evidence="10 13" id="KW-0660">Purine salvage</keyword>
<comment type="similarity">
    <text evidence="4 13">Belongs to the purine/pyrimidine phosphoribosyltransferase family.</text>
</comment>
<dbReference type="GO" id="GO:0000287">
    <property type="term" value="F:magnesium ion binding"/>
    <property type="evidence" value="ECO:0007669"/>
    <property type="project" value="TreeGrafter"/>
</dbReference>
<dbReference type="GO" id="GO:0006166">
    <property type="term" value="P:purine ribonucleoside salvage"/>
    <property type="evidence" value="ECO:0007669"/>
    <property type="project" value="UniProtKB-KW"/>
</dbReference>
<evidence type="ECO:0000256" key="11">
    <source>
        <dbReference type="ARBA" id="ARBA00022741"/>
    </source>
</evidence>
<evidence type="ECO:0000256" key="8">
    <source>
        <dbReference type="ARBA" id="ARBA00022679"/>
    </source>
</evidence>
<evidence type="ECO:0000256" key="4">
    <source>
        <dbReference type="ARBA" id="ARBA00008391"/>
    </source>
</evidence>
<dbReference type="GO" id="GO:0032263">
    <property type="term" value="P:GMP salvage"/>
    <property type="evidence" value="ECO:0007669"/>
    <property type="project" value="TreeGrafter"/>
</dbReference>
<dbReference type="InterPro" id="IPR029057">
    <property type="entry name" value="PRTase-like"/>
</dbReference>
<keyword evidence="7 13" id="KW-0328">Glycosyltransferase</keyword>
<reference evidence="15" key="1">
    <citation type="submission" date="2023-03" db="EMBL/GenBank/DDBJ databases">
        <authorList>
            <person name="Steffen K."/>
            <person name="Cardenas P."/>
        </authorList>
    </citation>
    <scope>NUCLEOTIDE SEQUENCE</scope>
</reference>
<comment type="catalytic activity">
    <reaction evidence="13">
        <text>IMP + diphosphate = hypoxanthine + 5-phospho-alpha-D-ribose 1-diphosphate</text>
        <dbReference type="Rhea" id="RHEA:17973"/>
        <dbReference type="ChEBI" id="CHEBI:17368"/>
        <dbReference type="ChEBI" id="CHEBI:33019"/>
        <dbReference type="ChEBI" id="CHEBI:58017"/>
        <dbReference type="ChEBI" id="CHEBI:58053"/>
        <dbReference type="EC" id="2.4.2.8"/>
    </reaction>
</comment>
<keyword evidence="6 13" id="KW-0963">Cytoplasm</keyword>
<feature type="domain" description="Phosphoribosyltransferase" evidence="14">
    <location>
        <begin position="21"/>
        <end position="171"/>
    </location>
</feature>
<dbReference type="EMBL" id="CASHTH010003067">
    <property type="protein sequence ID" value="CAI8039839.1"/>
    <property type="molecule type" value="Genomic_DNA"/>
</dbReference>
<dbReference type="InterPro" id="IPR050408">
    <property type="entry name" value="HGPRT"/>
</dbReference>
<dbReference type="PANTHER" id="PTHR43340">
    <property type="entry name" value="HYPOXANTHINE-GUANINE PHOSPHORIBOSYLTRANSFERASE"/>
    <property type="match status" value="1"/>
</dbReference>
<gene>
    <name evidence="15" type="ORF">GBAR_LOCUS22207</name>
</gene>
<comment type="cofactor">
    <cofactor evidence="1 13">
        <name>Mg(2+)</name>
        <dbReference type="ChEBI" id="CHEBI:18420"/>
    </cofactor>
</comment>
<evidence type="ECO:0000256" key="10">
    <source>
        <dbReference type="ARBA" id="ARBA00022726"/>
    </source>
</evidence>
<name>A0AA35T251_GEOBA</name>
<dbReference type="Gene3D" id="3.40.50.2020">
    <property type="match status" value="1"/>
</dbReference>